<dbReference type="Proteomes" id="UP000789759">
    <property type="component" value="Unassembled WGS sequence"/>
</dbReference>
<feature type="domain" description="DUF7431" evidence="1">
    <location>
        <begin position="253"/>
        <end position="385"/>
    </location>
</feature>
<evidence type="ECO:0000313" key="2">
    <source>
        <dbReference type="EMBL" id="CAG8539015.1"/>
    </source>
</evidence>
<dbReference type="InterPro" id="IPR055854">
    <property type="entry name" value="DUF7431"/>
</dbReference>
<evidence type="ECO:0000259" key="1">
    <source>
        <dbReference type="Pfam" id="PF24209"/>
    </source>
</evidence>
<organism evidence="2 3">
    <name type="scientific">Cetraspora pellucida</name>
    <dbReference type="NCBI Taxonomy" id="1433469"/>
    <lineage>
        <taxon>Eukaryota</taxon>
        <taxon>Fungi</taxon>
        <taxon>Fungi incertae sedis</taxon>
        <taxon>Mucoromycota</taxon>
        <taxon>Glomeromycotina</taxon>
        <taxon>Glomeromycetes</taxon>
        <taxon>Diversisporales</taxon>
        <taxon>Gigasporaceae</taxon>
        <taxon>Cetraspora</taxon>
    </lineage>
</organism>
<name>A0A9N9FIP4_9GLOM</name>
<dbReference type="AlphaFoldDB" id="A0A9N9FIP4"/>
<gene>
    <name evidence="2" type="ORF">CPELLU_LOCUS4208</name>
</gene>
<dbReference type="Pfam" id="PF24209">
    <property type="entry name" value="DUF7431"/>
    <property type="match status" value="1"/>
</dbReference>
<proteinExistence type="predicted"/>
<dbReference type="EMBL" id="CAJVQA010002179">
    <property type="protein sequence ID" value="CAG8539015.1"/>
    <property type="molecule type" value="Genomic_DNA"/>
</dbReference>
<evidence type="ECO:0000313" key="3">
    <source>
        <dbReference type="Proteomes" id="UP000789759"/>
    </source>
</evidence>
<dbReference type="OrthoDB" id="2373134at2759"/>
<reference evidence="2" key="1">
    <citation type="submission" date="2021-06" db="EMBL/GenBank/DDBJ databases">
        <authorList>
            <person name="Kallberg Y."/>
            <person name="Tangrot J."/>
            <person name="Rosling A."/>
        </authorList>
    </citation>
    <scope>NUCLEOTIDE SEQUENCE</scope>
    <source>
        <strain evidence="2">FL966</strain>
    </source>
</reference>
<sequence>MYQYIDEVEYDEKDITVEIDNVGVLVKLNKSLSLNSVRQILEYYDAIKITDSIYFTKNGLVRKFKLEYGRNYDENKNQVADKKAFVIKDCEFNVLEPYKVFQLNQKNIQKHNSEETSSEFKLLNIVKAELFIKKERVVLTDEFINEIKDVLTSSEPNLALNKVIKKFGQFVPTVILFGGGHHYKDTEYTIKNSKSNKKTFLGGLGVYGQNLKAQYKTDITSGNENNIQHQDSIIFGGDIIKLFQGKEDERMSSLQDFKHDRNDSDRNIVNLMMPQNIESIFSDENINKAVDSQVFATISNVEDDKIFTCMLYIQPAPRIPKVIINRIQYDYEQKKEYLVKISWFVVGYDISFFNSILNPALIRFESTTNDYYDEYYNSCQSQSGILASNI</sequence>
<comment type="caution">
    <text evidence="2">The sequence shown here is derived from an EMBL/GenBank/DDBJ whole genome shotgun (WGS) entry which is preliminary data.</text>
</comment>
<keyword evidence="3" id="KW-1185">Reference proteome</keyword>
<accession>A0A9N9FIP4</accession>
<protein>
    <submittedName>
        <fullName evidence="2">23225_t:CDS:1</fullName>
    </submittedName>
</protein>